<dbReference type="GO" id="GO:0005509">
    <property type="term" value="F:calcium ion binding"/>
    <property type="evidence" value="ECO:0007669"/>
    <property type="project" value="InterPro"/>
</dbReference>
<keyword evidence="9" id="KW-0999">Mitochondrion inner membrane</keyword>
<feature type="repeat" description="Solcar" evidence="14">
    <location>
        <begin position="335"/>
        <end position="439"/>
    </location>
</feature>
<evidence type="ECO:0000259" key="15">
    <source>
        <dbReference type="PROSITE" id="PS50222"/>
    </source>
</evidence>
<dbReference type="FunFam" id="1.50.40.10:FF:000016">
    <property type="entry name" value="Solute carrier family 25 member 23"/>
    <property type="match status" value="1"/>
</dbReference>
<comment type="similarity">
    <text evidence="3">Belongs to the mitochondrial carrier (TC 2.A.29) family.</text>
</comment>
<dbReference type="InterPro" id="IPR011992">
    <property type="entry name" value="EF-hand-dom_pair"/>
</dbReference>
<dbReference type="CDD" id="cd00051">
    <property type="entry name" value="EFh"/>
    <property type="match status" value="1"/>
</dbReference>
<evidence type="ECO:0000256" key="4">
    <source>
        <dbReference type="ARBA" id="ARBA00021935"/>
    </source>
</evidence>
<protein>
    <recommendedName>
        <fullName evidence="4">Mitochondrial thiamine pyrophosphate carrier 1</fullName>
    </recommendedName>
</protein>
<dbReference type="PROSITE" id="PS50920">
    <property type="entry name" value="SOLCAR"/>
    <property type="match status" value="3"/>
</dbReference>
<keyword evidence="12" id="KW-0496">Mitochondrion</keyword>
<keyword evidence="8" id="KW-0677">Repeat</keyword>
<evidence type="ECO:0000256" key="12">
    <source>
        <dbReference type="ARBA" id="ARBA00023128"/>
    </source>
</evidence>
<dbReference type="PROSITE" id="PS00018">
    <property type="entry name" value="EF_HAND_1"/>
    <property type="match status" value="3"/>
</dbReference>
<keyword evidence="17" id="KW-1185">Reference proteome</keyword>
<dbReference type="Gene3D" id="1.10.238.10">
    <property type="entry name" value="EF-hand"/>
    <property type="match status" value="1"/>
</dbReference>
<feature type="repeat" description="Solcar" evidence="14">
    <location>
        <begin position="456"/>
        <end position="541"/>
    </location>
</feature>
<evidence type="ECO:0000256" key="6">
    <source>
        <dbReference type="ARBA" id="ARBA00022692"/>
    </source>
</evidence>
<sequence length="652" mass="71702">MAPGESKDERDKRVARLWESLDTRKEGHIDLTGLKKGLKKIDHREFVPPQSLIGSRAGSSRLTRSHLLALKNADDMLRNILHDVDTNGDGQIDYNEFRTFIDHTESGLWQMFQAIDRNHNGEIDKTELRSAFAQSGVTVSSAKLDHFFAEVDKNNDGVITYAEWRFVEQLPSIKWFACGGDTLTSRSPSERNPADSIPHLVCRFRDFLLFLPLHSTSDLRAVLSYYTATGNLNPEGDVHINDLQGLGTDHIFLTRYLLTLQRLLYNILSLPALASLLPSALAQTITSPATTSPTAFGNEYASLDGDFELEWLPIPKTVAMWMSFRYYERKLTENTPQLGYFIAGGIAGVVSRTATAPLDRLKVYLIAQTGTKDTAIRAAKDGAPLAAAGNASKSLTGALKELWRAGGIRSLFAGNGLNVLKVMPESAIKFGAYESAKQAFARFEGHNDPKKLRPTSQFLSGGIGGMVAQCFVYPLDTLKFRMQCSTVEGGLRGNKLIIATAKKVLNANGLFGFFRGLPLGLIGMFPYAAIDLTTFEYLKRALVSRQACIDHCHEDDVTLNNFLTGTIGAISGGFSASVVYPLNVMRTRLQAQGTVLHPTTYTSITDVARKTLQAEGPRGFYKGLTPNLLKVAPAVSISYVVYENSKRMLGLK</sequence>
<dbReference type="SMART" id="SM00054">
    <property type="entry name" value="EFh"/>
    <property type="match status" value="3"/>
</dbReference>
<comment type="subcellular location">
    <subcellularLocation>
        <location evidence="2">Mitochondrion inner membrane</location>
        <topology evidence="2">Multi-pass membrane protein</topology>
    </subcellularLocation>
</comment>
<feature type="domain" description="EF-hand" evidence="15">
    <location>
        <begin position="108"/>
        <end position="138"/>
    </location>
</feature>
<evidence type="ECO:0000256" key="2">
    <source>
        <dbReference type="ARBA" id="ARBA00004448"/>
    </source>
</evidence>
<dbReference type="InterPro" id="IPR018247">
    <property type="entry name" value="EF_Hand_1_Ca_BS"/>
</dbReference>
<evidence type="ECO:0000256" key="5">
    <source>
        <dbReference type="ARBA" id="ARBA00022448"/>
    </source>
</evidence>
<dbReference type="InterPro" id="IPR023395">
    <property type="entry name" value="MCP_dom_sf"/>
</dbReference>
<dbReference type="PROSITE" id="PS50222">
    <property type="entry name" value="EF_HAND_2"/>
    <property type="match status" value="3"/>
</dbReference>
<feature type="domain" description="EF-hand" evidence="15">
    <location>
        <begin position="139"/>
        <end position="174"/>
    </location>
</feature>
<dbReference type="InterPro" id="IPR002067">
    <property type="entry name" value="MCP"/>
</dbReference>
<dbReference type="GO" id="GO:0055085">
    <property type="term" value="P:transmembrane transport"/>
    <property type="evidence" value="ECO:0007669"/>
    <property type="project" value="InterPro"/>
</dbReference>
<evidence type="ECO:0000256" key="8">
    <source>
        <dbReference type="ARBA" id="ARBA00022737"/>
    </source>
</evidence>
<dbReference type="Pfam" id="PF00153">
    <property type="entry name" value="Mito_carr"/>
    <property type="match status" value="3"/>
</dbReference>
<dbReference type="PANTHER" id="PTHR24089">
    <property type="entry name" value="SOLUTE CARRIER FAMILY 25"/>
    <property type="match status" value="1"/>
</dbReference>
<organism evidence="16 17">
    <name type="scientific">Penicillium cataractarum</name>
    <dbReference type="NCBI Taxonomy" id="2100454"/>
    <lineage>
        <taxon>Eukaryota</taxon>
        <taxon>Fungi</taxon>
        <taxon>Dikarya</taxon>
        <taxon>Ascomycota</taxon>
        <taxon>Pezizomycotina</taxon>
        <taxon>Eurotiomycetes</taxon>
        <taxon>Eurotiomycetidae</taxon>
        <taxon>Eurotiales</taxon>
        <taxon>Aspergillaceae</taxon>
        <taxon>Penicillium</taxon>
    </lineage>
</organism>
<comment type="caution">
    <text evidence="16">The sequence shown here is derived from an EMBL/GenBank/DDBJ whole genome shotgun (WGS) entry which is preliminary data.</text>
</comment>
<proteinExistence type="inferred from homology"/>
<dbReference type="GO" id="GO:0005743">
    <property type="term" value="C:mitochondrial inner membrane"/>
    <property type="evidence" value="ECO:0007669"/>
    <property type="project" value="UniProtKB-SubCell"/>
</dbReference>
<dbReference type="Proteomes" id="UP001147782">
    <property type="component" value="Unassembled WGS sequence"/>
</dbReference>
<keyword evidence="10" id="KW-0106">Calcium</keyword>
<dbReference type="InterPro" id="IPR018108">
    <property type="entry name" value="MCP_transmembrane"/>
</dbReference>
<dbReference type="GeneID" id="81439279"/>
<gene>
    <name evidence="16" type="ORF">N7496_007171</name>
</gene>
<dbReference type="AlphaFoldDB" id="A0A9W9V847"/>
<evidence type="ECO:0000256" key="9">
    <source>
        <dbReference type="ARBA" id="ARBA00022792"/>
    </source>
</evidence>
<keyword evidence="7" id="KW-0479">Metal-binding</keyword>
<accession>A0A9W9V847</accession>
<evidence type="ECO:0000256" key="13">
    <source>
        <dbReference type="ARBA" id="ARBA00023136"/>
    </source>
</evidence>
<keyword evidence="13 14" id="KW-0472">Membrane</keyword>
<keyword evidence="5" id="KW-0813">Transport</keyword>
<reference evidence="16" key="2">
    <citation type="journal article" date="2023" name="IMA Fungus">
        <title>Comparative genomic study of the Penicillium genus elucidates a diverse pangenome and 15 lateral gene transfer events.</title>
        <authorList>
            <person name="Petersen C."/>
            <person name="Sorensen T."/>
            <person name="Nielsen M.R."/>
            <person name="Sondergaard T.E."/>
            <person name="Sorensen J.L."/>
            <person name="Fitzpatrick D.A."/>
            <person name="Frisvad J.C."/>
            <person name="Nielsen K.L."/>
        </authorList>
    </citation>
    <scope>NUCLEOTIDE SEQUENCE</scope>
    <source>
        <strain evidence="16">IBT 29864</strain>
    </source>
</reference>
<evidence type="ECO:0000256" key="14">
    <source>
        <dbReference type="PROSITE-ProRule" id="PRU00282"/>
    </source>
</evidence>
<dbReference type="Gene3D" id="1.50.40.10">
    <property type="entry name" value="Mitochondrial carrier domain"/>
    <property type="match status" value="1"/>
</dbReference>
<keyword evidence="11" id="KW-1133">Transmembrane helix</keyword>
<dbReference type="RefSeq" id="XP_056555513.1">
    <property type="nucleotide sequence ID" value="XM_056700100.1"/>
</dbReference>
<keyword evidence="6 14" id="KW-0812">Transmembrane</keyword>
<dbReference type="OrthoDB" id="270584at2759"/>
<feature type="repeat" description="Solcar" evidence="14">
    <location>
        <begin position="559"/>
        <end position="648"/>
    </location>
</feature>
<comment type="function">
    <text evidence="1">Mitochondrial transporter that mediates uptake of thiamine pyrophosphate (ThPP) into mitochondria.</text>
</comment>
<evidence type="ECO:0000313" key="16">
    <source>
        <dbReference type="EMBL" id="KAJ5371079.1"/>
    </source>
</evidence>
<evidence type="ECO:0000256" key="1">
    <source>
        <dbReference type="ARBA" id="ARBA00002238"/>
    </source>
</evidence>
<evidence type="ECO:0000313" key="17">
    <source>
        <dbReference type="Proteomes" id="UP001147782"/>
    </source>
</evidence>
<reference evidence="16" key="1">
    <citation type="submission" date="2022-11" db="EMBL/GenBank/DDBJ databases">
        <authorList>
            <person name="Petersen C."/>
        </authorList>
    </citation>
    <scope>NUCLEOTIDE SEQUENCE</scope>
    <source>
        <strain evidence="16">IBT 29864</strain>
    </source>
</reference>
<dbReference type="Pfam" id="PF13499">
    <property type="entry name" value="EF-hand_7"/>
    <property type="match status" value="2"/>
</dbReference>
<evidence type="ECO:0000256" key="3">
    <source>
        <dbReference type="ARBA" id="ARBA00006375"/>
    </source>
</evidence>
<evidence type="ECO:0000256" key="10">
    <source>
        <dbReference type="ARBA" id="ARBA00022837"/>
    </source>
</evidence>
<dbReference type="InterPro" id="IPR002048">
    <property type="entry name" value="EF_hand_dom"/>
</dbReference>
<dbReference type="SUPFAM" id="SSF47473">
    <property type="entry name" value="EF-hand"/>
    <property type="match status" value="1"/>
</dbReference>
<dbReference type="SUPFAM" id="SSF103506">
    <property type="entry name" value="Mitochondrial carrier"/>
    <property type="match status" value="1"/>
</dbReference>
<dbReference type="PRINTS" id="PR00926">
    <property type="entry name" value="MITOCARRIER"/>
</dbReference>
<name>A0A9W9V847_9EURO</name>
<feature type="domain" description="EF-hand" evidence="15">
    <location>
        <begin position="72"/>
        <end position="107"/>
    </location>
</feature>
<evidence type="ECO:0000256" key="11">
    <source>
        <dbReference type="ARBA" id="ARBA00022989"/>
    </source>
</evidence>
<dbReference type="EMBL" id="JAPZBS010000005">
    <property type="protein sequence ID" value="KAJ5371079.1"/>
    <property type="molecule type" value="Genomic_DNA"/>
</dbReference>
<evidence type="ECO:0000256" key="7">
    <source>
        <dbReference type="ARBA" id="ARBA00022723"/>
    </source>
</evidence>